<feature type="domain" description="DUF8082" evidence="1">
    <location>
        <begin position="74"/>
        <end position="127"/>
    </location>
</feature>
<dbReference type="AlphaFoldDB" id="A0A431W1R4"/>
<dbReference type="OrthoDB" id="72988at2"/>
<accession>A0A431W1R4</accession>
<dbReference type="InterPro" id="IPR058395">
    <property type="entry name" value="DUF8082"/>
</dbReference>
<evidence type="ECO:0000313" key="2">
    <source>
        <dbReference type="EMBL" id="RTR29430.1"/>
    </source>
</evidence>
<proteinExistence type="predicted"/>
<sequence>MTGPLQWPQGLNNDTPLPYATWKVMDLVDGHLSAAEVARLAGVTEAEVVQAMDEAGRRARSHERLLRPVDAELQAQITRMLGSVVGPIAGVLVEEAMEDLGAEPRAGQLFQHLSHELEPHQRSAFAHLAREQELA</sequence>
<reference evidence="2 3" key="1">
    <citation type="submission" date="2018-12" db="EMBL/GenBank/DDBJ databases">
        <title>Deinococcus radiophilus ATCC 27603 genome sequencing and assembly.</title>
        <authorList>
            <person name="Maclea K.S."/>
            <person name="Maynard C.R."/>
        </authorList>
    </citation>
    <scope>NUCLEOTIDE SEQUENCE [LARGE SCALE GENOMIC DNA]</scope>
    <source>
        <strain evidence="2 3">ATCC 27603</strain>
    </source>
</reference>
<dbReference type="RefSeq" id="WP_126351341.1">
    <property type="nucleotide sequence ID" value="NZ_CP086380.1"/>
</dbReference>
<keyword evidence="3" id="KW-1185">Reference proteome</keyword>
<dbReference type="Pfam" id="PF26309">
    <property type="entry name" value="DUF8082"/>
    <property type="match status" value="1"/>
</dbReference>
<gene>
    <name evidence="2" type="ORF">EJ104_03310</name>
</gene>
<organism evidence="2 3">
    <name type="scientific">Deinococcus radiophilus</name>
    <dbReference type="NCBI Taxonomy" id="32062"/>
    <lineage>
        <taxon>Bacteria</taxon>
        <taxon>Thermotogati</taxon>
        <taxon>Deinococcota</taxon>
        <taxon>Deinococci</taxon>
        <taxon>Deinococcales</taxon>
        <taxon>Deinococcaceae</taxon>
        <taxon>Deinococcus</taxon>
    </lineage>
</organism>
<protein>
    <recommendedName>
        <fullName evidence="1">DUF8082 domain-containing protein</fullName>
    </recommendedName>
</protein>
<dbReference type="EMBL" id="RXPE01000004">
    <property type="protein sequence ID" value="RTR29430.1"/>
    <property type="molecule type" value="Genomic_DNA"/>
</dbReference>
<evidence type="ECO:0000259" key="1">
    <source>
        <dbReference type="Pfam" id="PF26309"/>
    </source>
</evidence>
<name>A0A431W1R4_9DEIO</name>
<evidence type="ECO:0000313" key="3">
    <source>
        <dbReference type="Proteomes" id="UP000277766"/>
    </source>
</evidence>
<comment type="caution">
    <text evidence="2">The sequence shown here is derived from an EMBL/GenBank/DDBJ whole genome shotgun (WGS) entry which is preliminary data.</text>
</comment>
<dbReference type="Proteomes" id="UP000277766">
    <property type="component" value="Unassembled WGS sequence"/>
</dbReference>